<evidence type="ECO:0000256" key="1">
    <source>
        <dbReference type="SAM" id="MobiDB-lite"/>
    </source>
</evidence>
<accession>A0ABQ4UET3</accession>
<feature type="region of interest" description="Disordered" evidence="1">
    <location>
        <begin position="1"/>
        <end position="22"/>
    </location>
</feature>
<organism evidence="2 3">
    <name type="scientific">Methylorubrum aminovorans</name>
    <dbReference type="NCBI Taxonomy" id="269069"/>
    <lineage>
        <taxon>Bacteria</taxon>
        <taxon>Pseudomonadati</taxon>
        <taxon>Pseudomonadota</taxon>
        <taxon>Alphaproteobacteria</taxon>
        <taxon>Hyphomicrobiales</taxon>
        <taxon>Methylobacteriaceae</taxon>
        <taxon>Methylorubrum</taxon>
    </lineage>
</organism>
<comment type="caution">
    <text evidence="2">The sequence shown here is derived from an EMBL/GenBank/DDBJ whole genome shotgun (WGS) entry which is preliminary data.</text>
</comment>
<gene>
    <name evidence="2" type="ORF">LNAOJCKE_3047</name>
</gene>
<reference evidence="2" key="2">
    <citation type="submission" date="2021-08" db="EMBL/GenBank/DDBJ databases">
        <authorList>
            <person name="Tani A."/>
            <person name="Ola A."/>
            <person name="Ogura Y."/>
            <person name="Katsura K."/>
            <person name="Hayashi T."/>
        </authorList>
    </citation>
    <scope>NUCLEOTIDE SEQUENCE</scope>
    <source>
        <strain evidence="2">NBRC 15686</strain>
    </source>
</reference>
<keyword evidence="3" id="KW-1185">Reference proteome</keyword>
<dbReference type="EMBL" id="BPRC01000010">
    <property type="protein sequence ID" value="GJE65834.1"/>
    <property type="molecule type" value="Genomic_DNA"/>
</dbReference>
<reference evidence="2" key="1">
    <citation type="journal article" date="2021" name="Front. Microbiol.">
        <title>Comprehensive Comparative Genomics and Phenotyping of Methylobacterium Species.</title>
        <authorList>
            <person name="Alessa O."/>
            <person name="Ogura Y."/>
            <person name="Fujitani Y."/>
            <person name="Takami H."/>
            <person name="Hayashi T."/>
            <person name="Sahin N."/>
            <person name="Tani A."/>
        </authorList>
    </citation>
    <scope>NUCLEOTIDE SEQUENCE</scope>
    <source>
        <strain evidence="2">NBRC 15686</strain>
    </source>
</reference>
<evidence type="ECO:0000313" key="3">
    <source>
        <dbReference type="Proteomes" id="UP001055039"/>
    </source>
</evidence>
<evidence type="ECO:0000313" key="2">
    <source>
        <dbReference type="EMBL" id="GJE65834.1"/>
    </source>
</evidence>
<dbReference type="Proteomes" id="UP001055039">
    <property type="component" value="Unassembled WGS sequence"/>
</dbReference>
<dbReference type="RefSeq" id="WP_238225278.1">
    <property type="nucleotide sequence ID" value="NZ_BAAADH010000077.1"/>
</dbReference>
<sequence length="68" mass="7436">MSTEHDPVPLRERLRDPNTGRDHEVLSRDAEFASSTVLRHGAKVVVLREMLNAPLQLPAPSKDGGAHG</sequence>
<name>A0ABQ4UET3_9HYPH</name>
<proteinExistence type="predicted"/>
<protein>
    <submittedName>
        <fullName evidence="2">Uncharacterized protein</fullName>
    </submittedName>
</protein>